<dbReference type="PANTHER" id="PTHR31030">
    <property type="entry name" value="PLASMA MEMBRANE FUSION PROTEIN PRM1"/>
    <property type="match status" value="1"/>
</dbReference>
<organism evidence="12 13">
    <name type="scientific">Tuber melanosporum (strain Mel28)</name>
    <name type="common">Perigord black truffle</name>
    <dbReference type="NCBI Taxonomy" id="656061"/>
    <lineage>
        <taxon>Eukaryota</taxon>
        <taxon>Fungi</taxon>
        <taxon>Dikarya</taxon>
        <taxon>Ascomycota</taxon>
        <taxon>Pezizomycotina</taxon>
        <taxon>Pezizomycetes</taxon>
        <taxon>Pezizales</taxon>
        <taxon>Tuberaceae</taxon>
        <taxon>Tuber</taxon>
    </lineage>
</organism>
<evidence type="ECO:0000256" key="9">
    <source>
        <dbReference type="ARBA" id="ARBA00023180"/>
    </source>
</evidence>
<comment type="caution">
    <text evidence="10">Lacks conserved residue(s) required for the propagation of feature annotation.</text>
</comment>
<keyword evidence="5 10" id="KW-0812">Transmembrane</keyword>
<dbReference type="GO" id="GO:0032220">
    <property type="term" value="P:plasma membrane fusion involved in cytogamy"/>
    <property type="evidence" value="ECO:0007669"/>
    <property type="project" value="TreeGrafter"/>
</dbReference>
<feature type="region of interest" description="Disordered" evidence="11">
    <location>
        <begin position="724"/>
        <end position="746"/>
    </location>
</feature>
<evidence type="ECO:0000313" key="12">
    <source>
        <dbReference type="EMBL" id="CAZ84142.1"/>
    </source>
</evidence>
<feature type="transmembrane region" description="Helical" evidence="10">
    <location>
        <begin position="319"/>
        <end position="337"/>
    </location>
</feature>
<dbReference type="FunCoup" id="D5GHZ9">
    <property type="interactions" value="18"/>
</dbReference>
<comment type="subcellular location">
    <subcellularLocation>
        <location evidence="2 10">Cell membrane</location>
        <topology evidence="2 10">Multi-pass membrane protein</topology>
    </subcellularLocation>
</comment>
<feature type="region of interest" description="Disordered" evidence="11">
    <location>
        <begin position="638"/>
        <end position="664"/>
    </location>
</feature>
<dbReference type="eggNOG" id="ENOG502QRP5">
    <property type="taxonomic scope" value="Eukaryota"/>
</dbReference>
<comment type="function">
    <text evidence="1 10">Involved in cell fusion during mating by stabilizing the plasma membrane fusion event.</text>
</comment>
<accession>D5GHZ9</accession>
<dbReference type="AlphaFoldDB" id="D5GHZ9"/>
<protein>
    <recommendedName>
        <fullName evidence="10">Plasma membrane fusion protein PRM1</fullName>
    </recommendedName>
</protein>
<sequence length="746" mass="80755">MDNNNNSHMFTTDAPSYEDAMNASRRAPPTTHELTPYLGLRARLSQVWFNRWTLLLFLVLVRVILATQSLDGDLRSARREALSACTGVESMGSAMASMPHYMSKGVNEVAAMGIETAVKALEKTLLLLITGVQEIVVFVVNMITSTYVCLITLAIQGSLGAVLEATEKIADFVNNTMGKIFDDVGRDVKSVQDGVNKVSKALEKVPNFFGSDISFPEVKLPSLDQLKKVQIPTSFDDDLAKLKDSIPTFDEVQKAAHDAIRIPFQLISKKVNESIGVYEFDRSVFPVPEKERLTFCSDNPKINNFFDGLEGTVDKVKKILIGVIICLAILALIPMAYREWWNWRTTQSRAFMLHTAPTYDPVDVIQIASRPYSSSVGLKLAGLFKSSRRQTLVRWAVAYATSTPALFVLSLGIAGLFGVLAQYILLKQVESAAPALAAEVGEFADLVVKELTAASMSWAVKTNSAINSTNSDINKELFGWVVNGTDSLNDTLTVFVDKMYEGVDKFFGKTPLAKPIKDVLNCLIGIKVKGIQKGLTWANENAHINLPLLPNDTFSLGAADSIAPEASGAASFLSDTSSQASDMITDVVIKLTNKWEKMLTEEAIISACIVGIWILVLIIALVRTIALFYTSDKHRGEAGGGLPLTPVTQQRSAPSRGANNNNGSGGFITSPVFPAFGGSSNSSTGGGSPAGGESMSPADGYYEPDEKADPNARWLQVGGSVAVENSQGEYRRSVHASVHPVYPGKN</sequence>
<dbReference type="InterPro" id="IPR026777">
    <property type="entry name" value="PRM1"/>
</dbReference>
<evidence type="ECO:0000256" key="8">
    <source>
        <dbReference type="ARBA" id="ARBA00023136"/>
    </source>
</evidence>
<reference evidence="12 13" key="1">
    <citation type="journal article" date="2010" name="Nature">
        <title>Perigord black truffle genome uncovers evolutionary origins and mechanisms of symbiosis.</title>
        <authorList>
            <person name="Martin F."/>
            <person name="Kohler A."/>
            <person name="Murat C."/>
            <person name="Balestrini R."/>
            <person name="Coutinho P.M."/>
            <person name="Jaillon O."/>
            <person name="Montanini B."/>
            <person name="Morin E."/>
            <person name="Noel B."/>
            <person name="Percudani R."/>
            <person name="Porcel B."/>
            <person name="Rubini A."/>
            <person name="Amicucci A."/>
            <person name="Amselem J."/>
            <person name="Anthouard V."/>
            <person name="Arcioni S."/>
            <person name="Artiguenave F."/>
            <person name="Aury J.M."/>
            <person name="Ballario P."/>
            <person name="Bolchi A."/>
            <person name="Brenna A."/>
            <person name="Brun A."/>
            <person name="Buee M."/>
            <person name="Cantarel B."/>
            <person name="Chevalier G."/>
            <person name="Couloux A."/>
            <person name="Da Silva C."/>
            <person name="Denoeud F."/>
            <person name="Duplessis S."/>
            <person name="Ghignone S."/>
            <person name="Hilselberger B."/>
            <person name="Iotti M."/>
            <person name="Marcais B."/>
            <person name="Mello A."/>
            <person name="Miranda M."/>
            <person name="Pacioni G."/>
            <person name="Quesneville H."/>
            <person name="Riccioni C."/>
            <person name="Ruotolo R."/>
            <person name="Splivallo R."/>
            <person name="Stocchi V."/>
            <person name="Tisserant E."/>
            <person name="Viscomi A.R."/>
            <person name="Zambonelli A."/>
            <person name="Zampieri E."/>
            <person name="Henrissat B."/>
            <person name="Lebrun M.H."/>
            <person name="Paolocci F."/>
            <person name="Bonfante P."/>
            <person name="Ottonello S."/>
            <person name="Wincker P."/>
        </authorList>
    </citation>
    <scope>NUCLEOTIDE SEQUENCE [LARGE SCALE GENOMIC DNA]</scope>
    <source>
        <strain evidence="12 13">Mel28</strain>
    </source>
</reference>
<dbReference type="RefSeq" id="XP_002839951.1">
    <property type="nucleotide sequence ID" value="XM_002839905.1"/>
</dbReference>
<evidence type="ECO:0000256" key="5">
    <source>
        <dbReference type="ARBA" id="ARBA00022692"/>
    </source>
</evidence>
<dbReference type="GeneID" id="9184780"/>
<dbReference type="GO" id="GO:0043332">
    <property type="term" value="C:mating projection tip"/>
    <property type="evidence" value="ECO:0007669"/>
    <property type="project" value="UniProtKB-UniRule"/>
</dbReference>
<keyword evidence="13" id="KW-1185">Reference proteome</keyword>
<dbReference type="HOGENOM" id="CLU_010191_1_0_1"/>
<keyword evidence="9" id="KW-0325">Glycoprotein</keyword>
<name>D5GHZ9_TUBMM</name>
<feature type="transmembrane region" description="Helical" evidence="10">
    <location>
        <begin position="48"/>
        <end position="65"/>
    </location>
</feature>
<dbReference type="GO" id="GO:0005886">
    <property type="term" value="C:plasma membrane"/>
    <property type="evidence" value="ECO:0007669"/>
    <property type="project" value="UniProtKB-SubCell"/>
</dbReference>
<keyword evidence="4 10" id="KW-1003">Cell membrane</keyword>
<evidence type="ECO:0000256" key="4">
    <source>
        <dbReference type="ARBA" id="ARBA00022475"/>
    </source>
</evidence>
<evidence type="ECO:0000256" key="1">
    <source>
        <dbReference type="ARBA" id="ARBA00002512"/>
    </source>
</evidence>
<feature type="transmembrane region" description="Helical" evidence="10">
    <location>
        <begin position="405"/>
        <end position="426"/>
    </location>
</feature>
<dbReference type="PANTHER" id="PTHR31030:SF1">
    <property type="entry name" value="PLASMA MEMBRANE FUSION PROTEIN PRM1"/>
    <property type="match status" value="1"/>
</dbReference>
<evidence type="ECO:0000256" key="10">
    <source>
        <dbReference type="RuleBase" id="RU366035"/>
    </source>
</evidence>
<evidence type="ECO:0000256" key="7">
    <source>
        <dbReference type="ARBA" id="ARBA00022989"/>
    </source>
</evidence>
<evidence type="ECO:0000256" key="11">
    <source>
        <dbReference type="SAM" id="MobiDB-lite"/>
    </source>
</evidence>
<comment type="similarity">
    <text evidence="3 10">Belongs to the PRM1 family.</text>
</comment>
<keyword evidence="8 10" id="KW-0472">Membrane</keyword>
<dbReference type="OMA" id="NVFGWVN"/>
<dbReference type="STRING" id="656061.D5GHZ9"/>
<keyword evidence="7 10" id="KW-1133">Transmembrane helix</keyword>
<evidence type="ECO:0000256" key="3">
    <source>
        <dbReference type="ARBA" id="ARBA00010780"/>
    </source>
</evidence>
<feature type="region of interest" description="Disordered" evidence="11">
    <location>
        <begin position="678"/>
        <end position="710"/>
    </location>
</feature>
<dbReference type="InParanoid" id="D5GHZ9"/>
<feature type="transmembrane region" description="Helical" evidence="10">
    <location>
        <begin position="603"/>
        <end position="629"/>
    </location>
</feature>
<dbReference type="KEGG" id="tml:GSTUM_00008211001"/>
<gene>
    <name evidence="12" type="ORF">GSTUM_00008211001</name>
</gene>
<evidence type="ECO:0000256" key="2">
    <source>
        <dbReference type="ARBA" id="ARBA00004651"/>
    </source>
</evidence>
<proteinExistence type="inferred from homology"/>
<keyword evidence="6 10" id="KW-0184">Conjugation</keyword>
<evidence type="ECO:0000313" key="13">
    <source>
        <dbReference type="Proteomes" id="UP000006911"/>
    </source>
</evidence>
<feature type="compositionally biased region" description="Low complexity" evidence="11">
    <location>
        <begin position="651"/>
        <end position="662"/>
    </location>
</feature>
<evidence type="ECO:0000256" key="6">
    <source>
        <dbReference type="ARBA" id="ARBA00022971"/>
    </source>
</evidence>
<dbReference type="EMBL" id="FN430322">
    <property type="protein sequence ID" value="CAZ84142.1"/>
    <property type="molecule type" value="Genomic_DNA"/>
</dbReference>
<dbReference type="Proteomes" id="UP000006911">
    <property type="component" value="Unassembled WGS sequence"/>
</dbReference>